<feature type="transmembrane region" description="Helical" evidence="3">
    <location>
        <begin position="89"/>
        <end position="108"/>
    </location>
</feature>
<accession>A0A0K0HGU9</accession>
<evidence type="ECO:0000313" key="5">
    <source>
        <dbReference type="Proteomes" id="UP000000289"/>
    </source>
</evidence>
<name>A0A0K0HGU9_SALBC</name>
<feature type="transmembrane region" description="Helical" evidence="3">
    <location>
        <begin position="300"/>
        <end position="318"/>
    </location>
</feature>
<organism evidence="4 5">
    <name type="scientific">Salmonella bongori (strain ATCC 43975 / DSM 13772 / NCTC 12419)</name>
    <dbReference type="NCBI Taxonomy" id="218493"/>
    <lineage>
        <taxon>Bacteria</taxon>
        <taxon>Pseudomonadati</taxon>
        <taxon>Pseudomonadota</taxon>
        <taxon>Gammaproteobacteria</taxon>
        <taxon>Enterobacterales</taxon>
        <taxon>Enterobacteriaceae</taxon>
        <taxon>Salmonella</taxon>
    </lineage>
</organism>
<dbReference type="Proteomes" id="UP000000289">
    <property type="component" value="Chromosome"/>
</dbReference>
<feature type="transmembrane region" description="Helical" evidence="3">
    <location>
        <begin position="21"/>
        <end position="41"/>
    </location>
</feature>
<evidence type="ECO:0000256" key="1">
    <source>
        <dbReference type="ARBA" id="ARBA00004429"/>
    </source>
</evidence>
<feature type="transmembrane region" description="Helical" evidence="3">
    <location>
        <begin position="61"/>
        <end position="82"/>
    </location>
</feature>
<feature type="transmembrane region" description="Helical" evidence="3">
    <location>
        <begin position="218"/>
        <end position="240"/>
    </location>
</feature>
<evidence type="ECO:0000256" key="3">
    <source>
        <dbReference type="SAM" id="Phobius"/>
    </source>
</evidence>
<dbReference type="KEGG" id="sbg:SBG_3601"/>
<keyword evidence="3" id="KW-1133">Transmembrane helix</keyword>
<feature type="transmembrane region" description="Helical" evidence="3">
    <location>
        <begin position="260"/>
        <end position="279"/>
    </location>
</feature>
<dbReference type="SUPFAM" id="SSF103473">
    <property type="entry name" value="MFS general substrate transporter"/>
    <property type="match status" value="1"/>
</dbReference>
<evidence type="ECO:0000256" key="2">
    <source>
        <dbReference type="ARBA" id="ARBA00022519"/>
    </source>
</evidence>
<evidence type="ECO:0000313" key="4">
    <source>
        <dbReference type="EMBL" id="CCC32646.1"/>
    </source>
</evidence>
<protein>
    <submittedName>
        <fullName evidence="4">Putative inner membrane protein</fullName>
    </submittedName>
</protein>
<keyword evidence="2" id="KW-1003">Cell membrane</keyword>
<comment type="subcellular location">
    <subcellularLocation>
        <location evidence="1">Cell inner membrane</location>
        <topology evidence="1">Multi-pass membrane protein</topology>
    </subcellularLocation>
</comment>
<dbReference type="InterPro" id="IPR036259">
    <property type="entry name" value="MFS_trans_sf"/>
</dbReference>
<dbReference type="GeneID" id="44982650"/>
<keyword evidence="3" id="KW-0472">Membrane</keyword>
<keyword evidence="3" id="KW-0812">Transmembrane</keyword>
<dbReference type="GO" id="GO:0005886">
    <property type="term" value="C:plasma membrane"/>
    <property type="evidence" value="ECO:0007669"/>
    <property type="project" value="UniProtKB-SubCell"/>
</dbReference>
<dbReference type="RefSeq" id="WP_000401539.1">
    <property type="nucleotide sequence ID" value="NC_015761.1"/>
</dbReference>
<dbReference type="EMBL" id="FR877557">
    <property type="protein sequence ID" value="CCC32646.1"/>
    <property type="molecule type" value="Genomic_DNA"/>
</dbReference>
<gene>
    <name evidence="4" type="ordered locus">SBG_3601</name>
</gene>
<feature type="transmembrane region" description="Helical" evidence="3">
    <location>
        <begin position="178"/>
        <end position="197"/>
    </location>
</feature>
<proteinExistence type="predicted"/>
<dbReference type="AlphaFoldDB" id="A0A0K0HGU9"/>
<dbReference type="eggNOG" id="ENOG5033WFR">
    <property type="taxonomic scope" value="Bacteria"/>
</dbReference>
<feature type="transmembrane region" description="Helical" evidence="3">
    <location>
        <begin position="150"/>
        <end position="172"/>
    </location>
</feature>
<sequence>MEIALPSMPDKKWTCADLLSSYRFWSIIFFFFALSFISALGASSYSVHFWSQSLSIPANRIGAILAGAQMGYLLGMIASWFVCRIKNRYSLYFVALLLIIGVVCSFYVNDPSEVIRLTIGQFLMRFCVGVMTLLVPMLLFSAIGSTQTFVILFSLCLLFKFIIASYLSIFIYAIPQEYISSIAITLSIIALLFLLPIKKELFSIAPPKRNSSTQRPECAEPVVVALLAFFIPFYIIYWFVRIHREMQFVAPSPRLMTACSAGWLSAMMPFSTAILCLTLSDEIRTLLANKNEDTGIQSGWTLFWALLFPPVGAAIIQAKMNRFIVANAKNASDES</sequence>
<keyword evidence="2" id="KW-0997">Cell inner membrane</keyword>
<feature type="transmembrane region" description="Helical" evidence="3">
    <location>
        <begin position="123"/>
        <end position="143"/>
    </location>
</feature>
<reference evidence="4 5" key="1">
    <citation type="journal article" date="2011" name="PLoS Pathog.">
        <title>Salmonella bongori provides insights into the evolution of the Salmonellae.</title>
        <authorList>
            <person name="Fookes M."/>
            <person name="Schroeder G.N."/>
            <person name="Langridge G.C."/>
            <person name="Blondel C.J."/>
            <person name="Mammina C."/>
            <person name="Connor T.R."/>
            <person name="Seth-Smith H."/>
            <person name="Vernikos G.S."/>
            <person name="Robinson K.S."/>
            <person name="Sanders M."/>
            <person name="Petty N.K."/>
            <person name="Kingsley R.A."/>
            <person name="Baumler A.J."/>
            <person name="Nuccio S.P."/>
            <person name="Contreras I."/>
            <person name="Santiviago C.A."/>
            <person name="Maskell D."/>
            <person name="Barrow P."/>
            <person name="Humphrey T."/>
            <person name="Nastasi A."/>
            <person name="Roberts M."/>
            <person name="Frankel G."/>
            <person name="Parkhill J."/>
            <person name="Dougan G."/>
            <person name="Thomson N.R."/>
        </authorList>
    </citation>
    <scope>NUCLEOTIDE SEQUENCE [LARGE SCALE GENOMIC DNA]</scope>
    <source>
        <strain evidence="5">ATCC 43975 / DSM 13772 / NCTC 12419</strain>
    </source>
</reference>